<evidence type="ECO:0000256" key="2">
    <source>
        <dbReference type="ARBA" id="ARBA00022844"/>
    </source>
</evidence>
<keyword evidence="2" id="KW-0946">Virion</keyword>
<dbReference type="SUPFAM" id="SSF88633">
    <property type="entry name" value="Positive stranded ssRNA viruses"/>
    <property type="match status" value="1"/>
</dbReference>
<evidence type="ECO:0000313" key="3">
    <source>
        <dbReference type="EMBL" id="QKF95597.1"/>
    </source>
</evidence>
<organism evidence="3">
    <name type="scientific">Ginkgo biloba dicistrovirus</name>
    <dbReference type="NCBI Taxonomy" id="2739249"/>
    <lineage>
        <taxon>Viruses</taxon>
        <taxon>Riboviria</taxon>
        <taxon>Orthornavirae</taxon>
        <taxon>Pisuviricota</taxon>
        <taxon>Pisoniviricetes</taxon>
        <taxon>Picornavirales</taxon>
        <taxon>Dicistroviridae</taxon>
    </lineage>
</organism>
<proteinExistence type="predicted"/>
<dbReference type="Gene3D" id="2.60.120.20">
    <property type="match status" value="2"/>
</dbReference>
<sequence length="475" mass="51120">MAFDTILTRYSQIFRGGLSTADAHSACIYASHVCLSHFWFRAPTVAATPTVGGGNISLPRGSTASFAFVPSHLLYFGQHFRLWHGDLTYKVTFAKSKFHTGRVLFTFIPNYRQIANVSRYVDVTSEGGPAPPTFLSDLQPTQYSKIFDLKDESEFEFDVPYCAPVAHMGFNDSLGFVSMQVMDPLVNNGESASSISFIVEVAAKPGFYFAGLTSPGQPIAADKIVPTIEFQSGVGAEADDASQHSVGEKYLSAKQLAMVPIMRRFDQSNNSIINTGTVPHWPCCATFGLGSVLAVNTTRIMPFSRCSMVAQCYAFGIGSTILTLDTSVLNPNCYVRVTQDPRDNSSAITGTVPSLFTQTAATPNCVNAVHGRDSTIATFLLPMLNSSPRFAMGDFLAPLSGTKDWSPDVANTNVSRNAKVNYTIVSRNNSGLAAAWYWGVSAADDARAAAYIGPPVLVLANATSTVNSWYSGAPT</sequence>
<dbReference type="InterPro" id="IPR029053">
    <property type="entry name" value="Viral_coat"/>
</dbReference>
<reference evidence="3" key="1">
    <citation type="submission" date="2019-11" db="EMBL/GenBank/DDBJ databases">
        <title>Viral genomes from plants on the riverside of the ancient canal in Zhenjiang city, China.</title>
        <authorList>
            <person name="Lu J."/>
            <person name="Yang X.S."/>
            <person name="Zhang W."/>
        </authorList>
    </citation>
    <scope>NUCLEOTIDE SEQUENCE</scope>
    <source>
        <strain evidence="3">Pt112-dic-9</strain>
    </source>
</reference>
<accession>A0A7D3V6D9</accession>
<evidence type="ECO:0008006" key="4">
    <source>
        <dbReference type="Google" id="ProtNLM"/>
    </source>
</evidence>
<name>A0A7D3V6D9_9VIRU</name>
<evidence type="ECO:0000256" key="1">
    <source>
        <dbReference type="ARBA" id="ARBA00004328"/>
    </source>
</evidence>
<comment type="subcellular location">
    <subcellularLocation>
        <location evidence="1">Virion</location>
    </subcellularLocation>
</comment>
<dbReference type="GO" id="GO:0044423">
    <property type="term" value="C:virion component"/>
    <property type="evidence" value="ECO:0007669"/>
    <property type="project" value="UniProtKB-KW"/>
</dbReference>
<protein>
    <recommendedName>
        <fullName evidence="4">Capsid protein</fullName>
    </recommendedName>
</protein>
<dbReference type="EMBL" id="MN729612">
    <property type="protein sequence ID" value="QKF95597.1"/>
    <property type="molecule type" value="Genomic_RNA"/>
</dbReference>